<dbReference type="Proteomes" id="UP000008063">
    <property type="component" value="Unassembled WGS sequence"/>
</dbReference>
<protein>
    <recommendedName>
        <fullName evidence="3">Retrotransposon gag domain-containing protein</fullName>
    </recommendedName>
</protein>
<evidence type="ECO:0000313" key="2">
    <source>
        <dbReference type="Proteomes" id="UP000008063"/>
    </source>
</evidence>
<keyword evidence="2" id="KW-1185">Reference proteome</keyword>
<sequence length="202" mass="22849">MSSQTNQPDVNTLLHNMRAQILTLTTQLAEIQAKPPEAVEQKFNKKVKIVTDPGAFEGDQAQSAEWWIKENVFANDFEIATTVLSRLKGLVAGQYAQVRFQEYYTAGHWPTWDKLKQIRTFKQGNMRTDNFVTQFLSLSIQGGLGNEHAVELLERNMSPAIAQQLYIQDMRSKDLSAAAEEVQKIGRATSVSSGVWPQRDKY</sequence>
<organism evidence="2">
    <name type="scientific">Serpula lacrymans var. lacrymans (strain S7.3)</name>
    <name type="common">Dry rot fungus</name>
    <dbReference type="NCBI Taxonomy" id="936435"/>
    <lineage>
        <taxon>Eukaryota</taxon>
        <taxon>Fungi</taxon>
        <taxon>Dikarya</taxon>
        <taxon>Basidiomycota</taxon>
        <taxon>Agaricomycotina</taxon>
        <taxon>Agaricomycetes</taxon>
        <taxon>Agaricomycetidae</taxon>
        <taxon>Boletales</taxon>
        <taxon>Coniophorineae</taxon>
        <taxon>Serpulaceae</taxon>
        <taxon>Serpula</taxon>
    </lineage>
</organism>
<gene>
    <name evidence="1" type="ORF">SERLA73DRAFT_157414</name>
</gene>
<dbReference type="HOGENOM" id="CLU_011693_4_0_1"/>
<dbReference type="InParanoid" id="F8QIW8"/>
<dbReference type="EMBL" id="GL945536">
    <property type="protein sequence ID" value="EGN91755.1"/>
    <property type="molecule type" value="Genomic_DNA"/>
</dbReference>
<proteinExistence type="predicted"/>
<name>F8QIW8_SERL3</name>
<evidence type="ECO:0000313" key="1">
    <source>
        <dbReference type="EMBL" id="EGN91755.1"/>
    </source>
</evidence>
<dbReference type="AlphaFoldDB" id="F8QIW8"/>
<evidence type="ECO:0008006" key="3">
    <source>
        <dbReference type="Google" id="ProtNLM"/>
    </source>
</evidence>
<reference evidence="2" key="1">
    <citation type="journal article" date="2011" name="Science">
        <title>The plant cell wall-decomposing machinery underlies the functional diversity of forest fungi.</title>
        <authorList>
            <person name="Eastwood D.C."/>
            <person name="Floudas D."/>
            <person name="Binder M."/>
            <person name="Majcherczyk A."/>
            <person name="Schneider P."/>
            <person name="Aerts A."/>
            <person name="Asiegbu F.O."/>
            <person name="Baker S.E."/>
            <person name="Barry K."/>
            <person name="Bendiksby M."/>
            <person name="Blumentritt M."/>
            <person name="Coutinho P.M."/>
            <person name="Cullen D."/>
            <person name="de Vries R.P."/>
            <person name="Gathman A."/>
            <person name="Goodell B."/>
            <person name="Henrissat B."/>
            <person name="Ihrmark K."/>
            <person name="Kauserud H."/>
            <person name="Kohler A."/>
            <person name="LaButti K."/>
            <person name="Lapidus A."/>
            <person name="Lavin J.L."/>
            <person name="Lee Y.-H."/>
            <person name="Lindquist E."/>
            <person name="Lilly W."/>
            <person name="Lucas S."/>
            <person name="Morin E."/>
            <person name="Murat C."/>
            <person name="Oguiza J.A."/>
            <person name="Park J."/>
            <person name="Pisabarro A.G."/>
            <person name="Riley R."/>
            <person name="Rosling A."/>
            <person name="Salamov A."/>
            <person name="Schmidt O."/>
            <person name="Schmutz J."/>
            <person name="Skrede I."/>
            <person name="Stenlid J."/>
            <person name="Wiebenga A."/>
            <person name="Xie X."/>
            <person name="Kuees U."/>
            <person name="Hibbett D.S."/>
            <person name="Hoffmeister D."/>
            <person name="Hoegberg N."/>
            <person name="Martin F."/>
            <person name="Grigoriev I.V."/>
            <person name="Watkinson S.C."/>
        </authorList>
    </citation>
    <scope>NUCLEOTIDE SEQUENCE [LARGE SCALE GENOMIC DNA]</scope>
    <source>
        <strain evidence="2">strain S7.3</strain>
    </source>
</reference>
<accession>F8QIW8</accession>